<name>B7AS79_9FIRM</name>
<keyword evidence="1" id="KW-0812">Transmembrane</keyword>
<evidence type="ECO:0000313" key="2">
    <source>
        <dbReference type="EMBL" id="EEC57425.1"/>
    </source>
</evidence>
<comment type="caution">
    <text evidence="2">The sequence shown here is derived from an EMBL/GenBank/DDBJ whole genome shotgun (WGS) entry which is preliminary data.</text>
</comment>
<keyword evidence="1" id="KW-1133">Transmembrane helix</keyword>
<evidence type="ECO:0000256" key="1">
    <source>
        <dbReference type="SAM" id="Phobius"/>
    </source>
</evidence>
<gene>
    <name evidence="2" type="ORF">BACPEC_01934</name>
</gene>
<proteinExistence type="predicted"/>
<reference evidence="2 3" key="1">
    <citation type="submission" date="2008-11" db="EMBL/GenBank/DDBJ databases">
        <title>Draft genome sequence of Bacteroides pectinophilus (ATCC 43243).</title>
        <authorList>
            <person name="Sudarsanam P."/>
            <person name="Ley R."/>
            <person name="Guruge J."/>
            <person name="Turnbaugh P.J."/>
            <person name="Mahowald M."/>
            <person name="Liep D."/>
            <person name="Gordon J."/>
        </authorList>
    </citation>
    <scope>NUCLEOTIDE SEQUENCE [LARGE SCALE GENOMIC DNA]</scope>
    <source>
        <strain evidence="2 3">ATCC 43243</strain>
    </source>
</reference>
<dbReference type="Proteomes" id="UP000003136">
    <property type="component" value="Unassembled WGS sequence"/>
</dbReference>
<dbReference type="AlphaFoldDB" id="B7AS79"/>
<keyword evidence="1" id="KW-0472">Membrane</keyword>
<accession>B7AS79</accession>
<protein>
    <submittedName>
        <fullName evidence="2">Uncharacterized protein</fullName>
    </submittedName>
</protein>
<dbReference type="HOGENOM" id="CLU_3149613_0_0_9"/>
<evidence type="ECO:0000313" key="3">
    <source>
        <dbReference type="Proteomes" id="UP000003136"/>
    </source>
</evidence>
<reference evidence="2 3" key="2">
    <citation type="submission" date="2008-11" db="EMBL/GenBank/DDBJ databases">
        <authorList>
            <person name="Fulton L."/>
            <person name="Clifton S."/>
            <person name="Fulton B."/>
            <person name="Xu J."/>
            <person name="Minx P."/>
            <person name="Pepin K.H."/>
            <person name="Johnson M."/>
            <person name="Bhonagiri V."/>
            <person name="Nash W.E."/>
            <person name="Mardis E.R."/>
            <person name="Wilson R.K."/>
        </authorList>
    </citation>
    <scope>NUCLEOTIDE SEQUENCE [LARGE SCALE GENOMIC DNA]</scope>
    <source>
        <strain evidence="2 3">ATCC 43243</strain>
    </source>
</reference>
<dbReference type="EMBL" id="ABVQ01000036">
    <property type="protein sequence ID" value="EEC57425.1"/>
    <property type="molecule type" value="Genomic_DNA"/>
</dbReference>
<organism evidence="2 3">
    <name type="scientific">[Bacteroides] pectinophilus ATCC 43243</name>
    <dbReference type="NCBI Taxonomy" id="483218"/>
    <lineage>
        <taxon>Bacteria</taxon>
        <taxon>Bacillati</taxon>
        <taxon>Bacillota</taxon>
        <taxon>Clostridia</taxon>
        <taxon>Eubacteriales</taxon>
    </lineage>
</organism>
<keyword evidence="3" id="KW-1185">Reference proteome</keyword>
<sequence>MAVNHAPSNESQHLHHFGVIPFEMVSSVSVTSAILLLNYAPLLFICLL</sequence>
<feature type="transmembrane region" description="Helical" evidence="1">
    <location>
        <begin position="24"/>
        <end position="47"/>
    </location>
</feature>
<dbReference type="STRING" id="483218.BACPEC_01934"/>